<sequence length="438" mass="44195">MWNCVKSVVFFLLIIGCVNGQLRYPRPGVTAPLGHDLLSRNHQGGSVSGLRQKLLERLLINNQLQQMTGQGTGSAMNFGSASFGAPSLGGANLGGGMFSAGGLSDPGMGLLDTSGLLTRSPQPPSLNFASLLDSMSPPRASFSKPSNTKILSRSAAIQNLQRRLDAMRGNQLPENQLKGGIAFQTPARDQGLNDNIISQTRKETPNASVKITVKRTTKTSGGGQTNQVQAPSMMPAVQDTFSAASLRNTVPKSQAVFQSSPVMRVQPSSQPSAPPVTAIAQAAAVPTVAAQSAQLATASLANVAGAAAMTSASSVAAAKSMQNHISDMMDTKMDMMSDMAEAGMLGGGMMGMGMGMGGMGGLGGLGGMAGLSGLGGMPDMMGGLSGMGGMGMGMDMGMGMSGMGMGMGGLGMGGLMGGGMGGLMGGGFGNLGMMSAFT</sequence>
<feature type="transmembrane region" description="Helical" evidence="1">
    <location>
        <begin position="339"/>
        <end position="360"/>
    </location>
</feature>
<feature type="transmembrane region" description="Helical" evidence="1">
    <location>
        <begin position="380"/>
        <end position="398"/>
    </location>
</feature>
<name>A0A8W8MPE9_MAGGI</name>
<dbReference type="Proteomes" id="UP000005408">
    <property type="component" value="Unassembled WGS sequence"/>
</dbReference>
<keyword evidence="1" id="KW-1133">Transmembrane helix</keyword>
<feature type="signal peptide" evidence="2">
    <location>
        <begin position="1"/>
        <end position="20"/>
    </location>
</feature>
<accession>A0A8W8MPE9</accession>
<proteinExistence type="predicted"/>
<protein>
    <submittedName>
        <fullName evidence="3">Uncharacterized protein</fullName>
    </submittedName>
</protein>
<evidence type="ECO:0000313" key="3">
    <source>
        <dbReference type="EnsemblMetazoa" id="G35322.2:cds"/>
    </source>
</evidence>
<keyword evidence="2" id="KW-0732">Signal</keyword>
<keyword evidence="1" id="KW-0472">Membrane</keyword>
<feature type="chain" id="PRO_5036490189" evidence="2">
    <location>
        <begin position="21"/>
        <end position="438"/>
    </location>
</feature>
<evidence type="ECO:0000256" key="2">
    <source>
        <dbReference type="SAM" id="SignalP"/>
    </source>
</evidence>
<dbReference type="PROSITE" id="PS51257">
    <property type="entry name" value="PROKAR_LIPOPROTEIN"/>
    <property type="match status" value="1"/>
</dbReference>
<evidence type="ECO:0000256" key="1">
    <source>
        <dbReference type="SAM" id="Phobius"/>
    </source>
</evidence>
<evidence type="ECO:0000313" key="4">
    <source>
        <dbReference type="Proteomes" id="UP000005408"/>
    </source>
</evidence>
<reference evidence="3" key="1">
    <citation type="submission" date="2022-08" db="UniProtKB">
        <authorList>
            <consortium name="EnsemblMetazoa"/>
        </authorList>
    </citation>
    <scope>IDENTIFICATION</scope>
    <source>
        <strain evidence="3">05x7-T-G4-1.051#20</strain>
    </source>
</reference>
<keyword evidence="4" id="KW-1185">Reference proteome</keyword>
<feature type="transmembrane region" description="Helical" evidence="1">
    <location>
        <begin position="410"/>
        <end position="429"/>
    </location>
</feature>
<dbReference type="AlphaFoldDB" id="A0A8W8MPE9"/>
<dbReference type="EnsemblMetazoa" id="G35322.2">
    <property type="protein sequence ID" value="G35322.2:cds"/>
    <property type="gene ID" value="G35322"/>
</dbReference>
<keyword evidence="1" id="KW-0812">Transmembrane</keyword>
<organism evidence="3 4">
    <name type="scientific">Magallana gigas</name>
    <name type="common">Pacific oyster</name>
    <name type="synonym">Crassostrea gigas</name>
    <dbReference type="NCBI Taxonomy" id="29159"/>
    <lineage>
        <taxon>Eukaryota</taxon>
        <taxon>Metazoa</taxon>
        <taxon>Spiralia</taxon>
        <taxon>Lophotrochozoa</taxon>
        <taxon>Mollusca</taxon>
        <taxon>Bivalvia</taxon>
        <taxon>Autobranchia</taxon>
        <taxon>Pteriomorphia</taxon>
        <taxon>Ostreida</taxon>
        <taxon>Ostreoidea</taxon>
        <taxon>Ostreidae</taxon>
        <taxon>Magallana</taxon>
    </lineage>
</organism>